<dbReference type="GO" id="GO:0004674">
    <property type="term" value="F:protein serine/threonine kinase activity"/>
    <property type="evidence" value="ECO:0007669"/>
    <property type="project" value="UniProtKB-KW"/>
</dbReference>
<dbReference type="GO" id="GO:0005524">
    <property type="term" value="F:ATP binding"/>
    <property type="evidence" value="ECO:0007669"/>
    <property type="project" value="InterPro"/>
</dbReference>
<keyword evidence="2" id="KW-0723">Serine/threonine-protein kinase</keyword>
<dbReference type="AlphaFoldDB" id="A0A3B1ALD9"/>
<sequence length="148" mass="16795">MAKTISKIDHFNLAAGRVLARKYEVISLLGGGWEGEVYLVREVATGIERTAKLFFPQRNPRDKAVKFYAKKLHKLRHCPIVIQYSAQDQITVKGVPVTLLISEYVEGELLSQFVNRQPGKRLQPYQALHVLHSLACGMEAVHRIGEYH</sequence>
<keyword evidence="2" id="KW-0808">Transferase</keyword>
<evidence type="ECO:0000313" key="2">
    <source>
        <dbReference type="EMBL" id="VAX00803.1"/>
    </source>
</evidence>
<reference evidence="2" key="1">
    <citation type="submission" date="2018-06" db="EMBL/GenBank/DDBJ databases">
        <authorList>
            <person name="Zhirakovskaya E."/>
        </authorList>
    </citation>
    <scope>NUCLEOTIDE SEQUENCE</scope>
</reference>
<evidence type="ECO:0000259" key="1">
    <source>
        <dbReference type="PROSITE" id="PS50011"/>
    </source>
</evidence>
<keyword evidence="2" id="KW-0418">Kinase</keyword>
<dbReference type="PROSITE" id="PS50011">
    <property type="entry name" value="PROTEIN_KINASE_DOM"/>
    <property type="match status" value="1"/>
</dbReference>
<dbReference type="SUPFAM" id="SSF56112">
    <property type="entry name" value="Protein kinase-like (PK-like)"/>
    <property type="match status" value="1"/>
</dbReference>
<feature type="domain" description="Protein kinase" evidence="1">
    <location>
        <begin position="23"/>
        <end position="148"/>
    </location>
</feature>
<dbReference type="Gene3D" id="1.10.510.10">
    <property type="entry name" value="Transferase(Phosphotransferase) domain 1"/>
    <property type="match status" value="1"/>
</dbReference>
<accession>A0A3B1ALD9</accession>
<dbReference type="EMBL" id="UOFR01000079">
    <property type="protein sequence ID" value="VAX00803.1"/>
    <property type="molecule type" value="Genomic_DNA"/>
</dbReference>
<dbReference type="InterPro" id="IPR011009">
    <property type="entry name" value="Kinase-like_dom_sf"/>
</dbReference>
<protein>
    <submittedName>
        <fullName evidence="2">Serine/threonine protein kinase domain protein</fullName>
    </submittedName>
</protein>
<feature type="non-terminal residue" evidence="2">
    <location>
        <position position="148"/>
    </location>
</feature>
<dbReference type="InterPro" id="IPR000719">
    <property type="entry name" value="Prot_kinase_dom"/>
</dbReference>
<organism evidence="2">
    <name type="scientific">hydrothermal vent metagenome</name>
    <dbReference type="NCBI Taxonomy" id="652676"/>
    <lineage>
        <taxon>unclassified sequences</taxon>
        <taxon>metagenomes</taxon>
        <taxon>ecological metagenomes</taxon>
    </lineage>
</organism>
<name>A0A3B1ALD9_9ZZZZ</name>
<proteinExistence type="predicted"/>
<gene>
    <name evidence="2" type="ORF">MNBD_GAMMA21-2281</name>
</gene>